<feature type="binding site" evidence="7">
    <location>
        <position position="331"/>
    </location>
    <ligand>
        <name>N-formimidoyl-L-glutamate</name>
        <dbReference type="ChEBI" id="CHEBI:58928"/>
    </ligand>
</feature>
<feature type="domain" description="Amidohydrolase-related" evidence="8">
    <location>
        <begin position="76"/>
        <end position="417"/>
    </location>
</feature>
<protein>
    <recommendedName>
        <fullName evidence="1 7">Imidazolonepropionase</fullName>
        <ecNumber evidence="1 7">3.5.2.7</ecNumber>
    </recommendedName>
    <alternativeName>
        <fullName evidence="7">Imidazolone-5-propionate hydrolase</fullName>
    </alternativeName>
</protein>
<evidence type="ECO:0000313" key="10">
    <source>
        <dbReference type="Proteomes" id="UP000634435"/>
    </source>
</evidence>
<keyword evidence="3 7" id="KW-0378">Hydrolase</keyword>
<name>A0ABQ2DIH0_9BACI</name>
<evidence type="ECO:0000256" key="5">
    <source>
        <dbReference type="ARBA" id="ARBA00022833"/>
    </source>
</evidence>
<comment type="similarity">
    <text evidence="7">Belongs to the metallo-dependent hydrolases superfamily. HutI family.</text>
</comment>
<dbReference type="Pfam" id="PF01979">
    <property type="entry name" value="Amidohydro_1"/>
    <property type="match status" value="1"/>
</dbReference>
<feature type="binding site" evidence="7">
    <location>
        <position position="87"/>
    </location>
    <ligand>
        <name>Fe(3+)</name>
        <dbReference type="ChEBI" id="CHEBI:29034"/>
    </ligand>
</feature>
<dbReference type="InterPro" id="IPR006680">
    <property type="entry name" value="Amidohydro-rel"/>
</dbReference>
<sequence>MSESIFIKHAAQLVTVSGHTENPAKRDGMRELNCIEDGALLATDGKIIAVGTTEGIQTEYKNEINQAKQINASGKVVSPGLIDPHTHLVHAGTRENEYAMRLKGKTYMDIMNQGGGIHATTRATQQADVDQLYQESKQRLDTFLVNGVTTVEAKSGYGLTTEHEIKQLEVSQHLNENHVMDIVSTFMGAHAVPVEEKANPDAFVDRVISEMIPEVAKRKLAQFNDVFCERGVFTPEQSRRILEAGKEFGLIPKIHADEIEPYGGAELAAAVGAVSADHLLKASDEGIRQMADQDVIGVLLPGTAFFLMAEFAQARKMIDQGLAVALSTDANPGSSPTLSLQFIMNLGCLKMGMTPEEVITATTINAAHAIGRANQIGSLEIGKQADITIFDVPNYLTLSYQYGMNHVDTVIKCGQVVVEDGNLQTRALKKVR</sequence>
<feature type="binding site" evidence="7">
    <location>
        <position position="157"/>
    </location>
    <ligand>
        <name>N-formimidoyl-L-glutamate</name>
        <dbReference type="ChEBI" id="CHEBI:58928"/>
    </ligand>
</feature>
<feature type="binding site" evidence="7">
    <location>
        <position position="329"/>
    </location>
    <ligand>
        <name>Fe(3+)</name>
        <dbReference type="ChEBI" id="CHEBI:29034"/>
    </ligand>
</feature>
<feature type="binding site" evidence="7">
    <location>
        <position position="334"/>
    </location>
    <ligand>
        <name>4-imidazolone-5-propanoate</name>
        <dbReference type="ChEBI" id="CHEBI:77893"/>
    </ligand>
</feature>
<evidence type="ECO:0000313" key="9">
    <source>
        <dbReference type="EMBL" id="GGJ58316.1"/>
    </source>
</evidence>
<dbReference type="InterPro" id="IPR005920">
    <property type="entry name" value="HutI"/>
</dbReference>
<dbReference type="SUPFAM" id="SSF51556">
    <property type="entry name" value="Metallo-dependent hydrolases"/>
    <property type="match status" value="1"/>
</dbReference>
<feature type="binding site" evidence="7">
    <location>
        <position position="85"/>
    </location>
    <ligand>
        <name>Zn(2+)</name>
        <dbReference type="ChEBI" id="CHEBI:29105"/>
    </ligand>
</feature>
<dbReference type="Gene3D" id="2.30.40.10">
    <property type="entry name" value="Urease, subunit C, domain 1"/>
    <property type="match status" value="1"/>
</dbReference>
<keyword evidence="2 7" id="KW-0479">Metal-binding</keyword>
<reference evidence="10" key="1">
    <citation type="journal article" date="2019" name="Int. J. Syst. Evol. Microbiol.">
        <title>The Global Catalogue of Microorganisms (GCM) 10K type strain sequencing project: providing services to taxonomists for standard genome sequencing and annotation.</title>
        <authorList>
            <consortium name="The Broad Institute Genomics Platform"/>
            <consortium name="The Broad Institute Genome Sequencing Center for Infectious Disease"/>
            <person name="Wu L."/>
            <person name="Ma J."/>
        </authorList>
    </citation>
    <scope>NUCLEOTIDE SEQUENCE [LARGE SCALE GENOMIC DNA]</scope>
    <source>
        <strain evidence="10">JCM 30071</strain>
    </source>
</reference>
<comment type="cofactor">
    <cofactor evidence="7">
        <name>Zn(2+)</name>
        <dbReference type="ChEBI" id="CHEBI:29105"/>
    </cofactor>
    <cofactor evidence="7">
        <name>Fe(3+)</name>
        <dbReference type="ChEBI" id="CHEBI:29034"/>
    </cofactor>
    <text evidence="7">Binds 1 zinc or iron ion per subunit.</text>
</comment>
<keyword evidence="7" id="KW-0963">Cytoplasm</keyword>
<dbReference type="RefSeq" id="WP_188943002.1">
    <property type="nucleotide sequence ID" value="NZ_BMPN01000003.1"/>
</dbReference>
<dbReference type="PANTHER" id="PTHR42752">
    <property type="entry name" value="IMIDAZOLONEPROPIONASE"/>
    <property type="match status" value="1"/>
</dbReference>
<feature type="binding site" evidence="7">
    <location>
        <position position="255"/>
    </location>
    <ligand>
        <name>Fe(3+)</name>
        <dbReference type="ChEBI" id="CHEBI:29034"/>
    </ligand>
</feature>
<evidence type="ECO:0000256" key="2">
    <source>
        <dbReference type="ARBA" id="ARBA00022723"/>
    </source>
</evidence>
<keyword evidence="10" id="KW-1185">Reference proteome</keyword>
<feature type="binding site" evidence="7">
    <location>
        <position position="87"/>
    </location>
    <ligand>
        <name>Zn(2+)</name>
        <dbReference type="ChEBI" id="CHEBI:29105"/>
    </ligand>
</feature>
<dbReference type="SUPFAM" id="SSF51338">
    <property type="entry name" value="Composite domain of metallo-dependent hydrolases"/>
    <property type="match status" value="1"/>
</dbReference>
<comment type="caution">
    <text evidence="9">The sequence shown here is derived from an EMBL/GenBank/DDBJ whole genome shotgun (WGS) entry which is preliminary data.</text>
</comment>
<feature type="binding site" evidence="7">
    <location>
        <position position="85"/>
    </location>
    <ligand>
        <name>Fe(3+)</name>
        <dbReference type="ChEBI" id="CHEBI:29034"/>
    </ligand>
</feature>
<feature type="binding site" evidence="7">
    <location>
        <position position="329"/>
    </location>
    <ligand>
        <name>Zn(2+)</name>
        <dbReference type="ChEBI" id="CHEBI:29105"/>
    </ligand>
</feature>
<dbReference type="Proteomes" id="UP000634435">
    <property type="component" value="Unassembled WGS sequence"/>
</dbReference>
<gene>
    <name evidence="7 9" type="primary">hutI</name>
    <name evidence="9" type="ORF">GCM10007111_20550</name>
</gene>
<dbReference type="NCBIfam" id="TIGR01224">
    <property type="entry name" value="hutI"/>
    <property type="match status" value="1"/>
</dbReference>
<comment type="catalytic activity">
    <reaction evidence="7">
        <text>4-imidazolone-5-propanoate + H2O = N-formimidoyl-L-glutamate</text>
        <dbReference type="Rhea" id="RHEA:23660"/>
        <dbReference type="ChEBI" id="CHEBI:15377"/>
        <dbReference type="ChEBI" id="CHEBI:58928"/>
        <dbReference type="ChEBI" id="CHEBI:77893"/>
        <dbReference type="EC" id="3.5.2.7"/>
    </reaction>
</comment>
<dbReference type="EC" id="3.5.2.7" evidence="1 7"/>
<dbReference type="HAMAP" id="MF_00372">
    <property type="entry name" value="HutI"/>
    <property type="match status" value="1"/>
</dbReference>
<keyword evidence="4 7" id="KW-0369">Histidine metabolism</keyword>
<feature type="binding site" evidence="7">
    <location>
        <position position="258"/>
    </location>
    <ligand>
        <name>4-imidazolone-5-propanoate</name>
        <dbReference type="ChEBI" id="CHEBI:77893"/>
    </ligand>
</feature>
<dbReference type="Gene3D" id="3.20.20.140">
    <property type="entry name" value="Metal-dependent hydrolases"/>
    <property type="match status" value="1"/>
</dbReference>
<proteinExistence type="inferred from homology"/>
<evidence type="ECO:0000256" key="1">
    <source>
        <dbReference type="ARBA" id="ARBA00012864"/>
    </source>
</evidence>
<feature type="binding site" evidence="7">
    <location>
        <position position="255"/>
    </location>
    <ligand>
        <name>Zn(2+)</name>
        <dbReference type="ChEBI" id="CHEBI:29105"/>
    </ligand>
</feature>
<dbReference type="EMBL" id="BMPN01000003">
    <property type="protein sequence ID" value="GGJ58316.1"/>
    <property type="molecule type" value="Genomic_DNA"/>
</dbReference>
<dbReference type="PANTHER" id="PTHR42752:SF1">
    <property type="entry name" value="IMIDAZOLONEPROPIONASE-RELATED"/>
    <property type="match status" value="1"/>
</dbReference>
<evidence type="ECO:0000256" key="6">
    <source>
        <dbReference type="ARBA" id="ARBA00023004"/>
    </source>
</evidence>
<evidence type="ECO:0000256" key="7">
    <source>
        <dbReference type="HAMAP-Rule" id="MF_00372"/>
    </source>
</evidence>
<evidence type="ECO:0000259" key="8">
    <source>
        <dbReference type="Pfam" id="PF01979"/>
    </source>
</evidence>
<dbReference type="InterPro" id="IPR011059">
    <property type="entry name" value="Metal-dep_hydrolase_composite"/>
</dbReference>
<keyword evidence="6 7" id="KW-0408">Iron</keyword>
<comment type="pathway">
    <text evidence="7">Amino-acid degradation; L-histidine degradation into L-glutamate; N-formimidoyl-L-glutamate from L-histidine: step 3/3.</text>
</comment>
<comment type="subcellular location">
    <subcellularLocation>
        <location evidence="7">Cytoplasm</location>
    </subcellularLocation>
</comment>
<feature type="binding site" evidence="7">
    <location>
        <position position="157"/>
    </location>
    <ligand>
        <name>4-imidazolone-5-propanoate</name>
        <dbReference type="ChEBI" id="CHEBI:77893"/>
    </ligand>
</feature>
<comment type="function">
    <text evidence="7">Catalyzes the hydrolytic cleavage of the carbon-nitrogen bond in imidazolone-5-propanoate to yield N-formimidoyl-L-glutamate. It is the third step in the universal histidine degradation pathway.</text>
</comment>
<organism evidence="9 10">
    <name type="scientific">Virgibacillus kapii</name>
    <dbReference type="NCBI Taxonomy" id="1638645"/>
    <lineage>
        <taxon>Bacteria</taxon>
        <taxon>Bacillati</taxon>
        <taxon>Bacillota</taxon>
        <taxon>Bacilli</taxon>
        <taxon>Bacillales</taxon>
        <taxon>Bacillaceae</taxon>
        <taxon>Virgibacillus</taxon>
    </lineage>
</organism>
<feature type="binding site" evidence="7">
    <location>
        <position position="190"/>
    </location>
    <ligand>
        <name>4-imidazolone-5-propanoate</name>
        <dbReference type="ChEBI" id="CHEBI:77893"/>
    </ligand>
</feature>
<feature type="binding site" evidence="7">
    <location>
        <position position="94"/>
    </location>
    <ligand>
        <name>4-imidazolone-5-propanoate</name>
        <dbReference type="ChEBI" id="CHEBI:77893"/>
    </ligand>
</feature>
<keyword evidence="5 7" id="KW-0862">Zinc</keyword>
<accession>A0ABQ2DIH0</accession>
<evidence type="ECO:0000256" key="3">
    <source>
        <dbReference type="ARBA" id="ARBA00022801"/>
    </source>
</evidence>
<evidence type="ECO:0000256" key="4">
    <source>
        <dbReference type="ARBA" id="ARBA00022808"/>
    </source>
</evidence>
<feature type="binding site" evidence="7">
    <location>
        <position position="333"/>
    </location>
    <ligand>
        <name>N-formimidoyl-L-glutamate</name>
        <dbReference type="ChEBI" id="CHEBI:58928"/>
    </ligand>
</feature>
<dbReference type="InterPro" id="IPR032466">
    <property type="entry name" value="Metal_Hydrolase"/>
</dbReference>
<dbReference type="CDD" id="cd01296">
    <property type="entry name" value="Imidazolone-5PH"/>
    <property type="match status" value="1"/>
</dbReference>